<comment type="caution">
    <text evidence="3">The sequence shown here is derived from an EMBL/GenBank/DDBJ whole genome shotgun (WGS) entry which is preliminary data.</text>
</comment>
<keyword evidence="4" id="KW-1185">Reference proteome</keyword>
<feature type="region of interest" description="Disordered" evidence="1">
    <location>
        <begin position="199"/>
        <end position="256"/>
    </location>
</feature>
<accession>A0ABV4XUU1</accession>
<keyword evidence="2" id="KW-0812">Transmembrane</keyword>
<evidence type="ECO:0000256" key="1">
    <source>
        <dbReference type="SAM" id="MobiDB-lite"/>
    </source>
</evidence>
<protein>
    <submittedName>
        <fullName evidence="3">Uncharacterized protein</fullName>
    </submittedName>
</protein>
<reference evidence="3 4" key="1">
    <citation type="submission" date="2024-09" db="EMBL/GenBank/DDBJ databases">
        <title>Floridaenema gen nov. (Aerosakkonemataceae, Aerosakkonematales ord. nov., Cyanobacteria) from benthic tropical and subtropical fresh waters, with the description of four new species.</title>
        <authorList>
            <person name="Moretto J.A."/>
            <person name="Berthold D.E."/>
            <person name="Lefler F.W."/>
            <person name="Huang I.-S."/>
            <person name="Laughinghouse H. IV."/>
        </authorList>
    </citation>
    <scope>NUCLEOTIDE SEQUENCE [LARGE SCALE GENOMIC DNA]</scope>
    <source>
        <strain evidence="3 4">BLCC-F50</strain>
    </source>
</reference>
<feature type="compositionally biased region" description="Low complexity" evidence="1">
    <location>
        <begin position="215"/>
        <end position="255"/>
    </location>
</feature>
<feature type="transmembrane region" description="Helical" evidence="2">
    <location>
        <begin position="150"/>
        <end position="167"/>
    </location>
</feature>
<evidence type="ECO:0000313" key="3">
    <source>
        <dbReference type="EMBL" id="MFB2895038.1"/>
    </source>
</evidence>
<evidence type="ECO:0000256" key="2">
    <source>
        <dbReference type="SAM" id="Phobius"/>
    </source>
</evidence>
<feature type="transmembrane region" description="Helical" evidence="2">
    <location>
        <begin position="20"/>
        <end position="38"/>
    </location>
</feature>
<feature type="transmembrane region" description="Helical" evidence="2">
    <location>
        <begin position="309"/>
        <end position="329"/>
    </location>
</feature>
<feature type="compositionally biased region" description="Pro residues" evidence="1">
    <location>
        <begin position="199"/>
        <end position="214"/>
    </location>
</feature>
<proteinExistence type="predicted"/>
<feature type="transmembrane region" description="Helical" evidence="2">
    <location>
        <begin position="118"/>
        <end position="138"/>
    </location>
</feature>
<dbReference type="EMBL" id="JBHFNR010000143">
    <property type="protein sequence ID" value="MFB2895038.1"/>
    <property type="molecule type" value="Genomic_DNA"/>
</dbReference>
<keyword evidence="2" id="KW-0472">Membrane</keyword>
<feature type="transmembrane region" description="Helical" evidence="2">
    <location>
        <begin position="50"/>
        <end position="74"/>
    </location>
</feature>
<feature type="transmembrane region" description="Helical" evidence="2">
    <location>
        <begin position="344"/>
        <end position="361"/>
    </location>
</feature>
<feature type="transmembrane region" description="Helical" evidence="2">
    <location>
        <begin position="86"/>
        <end position="106"/>
    </location>
</feature>
<gene>
    <name evidence="3" type="ORF">ACE1CI_19195</name>
</gene>
<sequence length="378" mass="40952">MSNISDKSSNPKPLFSVKTIVIAGIVWAVLALLFFLLFSITPPGVERPKWYLIGTYVFEQVAYLFAAILCFRNWRSPQIVSGRQVWLGIGLGMLFYFLGNFLFGFWELVWQLEPDVSLGDLFFIGTYIALAWGMIQAVVARRLNLEKWQWVIVVAIAAIGIALAYWVTTLGNTSAQAAILPSSNNVALVAQASPAPAAAPPAAKPPAAKPPAAKPPAANSTPTPAKETKVTPAASPTPAAKPTVTPPAATTPAAKQANTSAPPWIVAIDEQLKPFATPVGLFYVVADVLLLIIATMLLLAFWGGRFSQSWRMIAAAALCLYIADMWFKWAEKQRDYESGSLPEVFWVFSGVLFAIGAALEYDTSTSSRSRRSGARKRG</sequence>
<feature type="transmembrane region" description="Helical" evidence="2">
    <location>
        <begin position="281"/>
        <end position="302"/>
    </location>
</feature>
<dbReference type="RefSeq" id="WP_413264679.1">
    <property type="nucleotide sequence ID" value="NZ_JBHFNR010000143.1"/>
</dbReference>
<evidence type="ECO:0000313" key="4">
    <source>
        <dbReference type="Proteomes" id="UP001576784"/>
    </source>
</evidence>
<organism evidence="3 4">
    <name type="scientific">Floridaenema flaviceps BLCC-F50</name>
    <dbReference type="NCBI Taxonomy" id="3153642"/>
    <lineage>
        <taxon>Bacteria</taxon>
        <taxon>Bacillati</taxon>
        <taxon>Cyanobacteriota</taxon>
        <taxon>Cyanophyceae</taxon>
        <taxon>Oscillatoriophycideae</taxon>
        <taxon>Aerosakkonematales</taxon>
        <taxon>Aerosakkonemataceae</taxon>
        <taxon>Floridanema</taxon>
        <taxon>Floridanema flaviceps</taxon>
    </lineage>
</organism>
<keyword evidence="2" id="KW-1133">Transmembrane helix</keyword>
<dbReference type="Proteomes" id="UP001576784">
    <property type="component" value="Unassembled WGS sequence"/>
</dbReference>
<name>A0ABV4XUU1_9CYAN</name>